<reference evidence="2 3" key="1">
    <citation type="submission" date="2012-12" db="EMBL/GenBank/DDBJ databases">
        <title>The Genome Sequence of Bacillus cereus HuB4-4.</title>
        <authorList>
            <consortium name="The Broad Institute Genome Sequencing Platform"/>
            <consortium name="The Broad Institute Genome Sequencing Center for Infectious Disease"/>
            <person name="Feldgarden M."/>
            <person name="Van der Auwera G.A."/>
            <person name="Mahillon J."/>
            <person name="Duprez V."/>
            <person name="Timmery S."/>
            <person name="Mattelet C."/>
            <person name="Dierick K."/>
            <person name="Sun M."/>
            <person name="Yu Z."/>
            <person name="Zhu L."/>
            <person name="Hu X."/>
            <person name="Shank E.B."/>
            <person name="Swiecicka I."/>
            <person name="Hansen B.M."/>
            <person name="Andrup L."/>
            <person name="Walker B."/>
            <person name="Young S.K."/>
            <person name="Zeng Q."/>
            <person name="Gargeya S."/>
            <person name="Fitzgerald M."/>
            <person name="Haas B."/>
            <person name="Abouelleil A."/>
            <person name="Alvarado L."/>
            <person name="Arachchi H.M."/>
            <person name="Berlin A.M."/>
            <person name="Chapman S.B."/>
            <person name="Dewar J."/>
            <person name="Goldberg J."/>
            <person name="Griggs A."/>
            <person name="Gujja S."/>
            <person name="Hansen M."/>
            <person name="Howarth C."/>
            <person name="Imamovic A."/>
            <person name="Larimer J."/>
            <person name="McCowan C."/>
            <person name="Murphy C."/>
            <person name="Neiman D."/>
            <person name="Pearson M."/>
            <person name="Priest M."/>
            <person name="Roberts A."/>
            <person name="Saif S."/>
            <person name="Shea T."/>
            <person name="Sisk P."/>
            <person name="Sykes S."/>
            <person name="Wortman J."/>
            <person name="Nusbaum C."/>
            <person name="Birren B."/>
        </authorList>
    </citation>
    <scope>NUCLEOTIDE SEQUENCE [LARGE SCALE GENOMIC DNA]</scope>
    <source>
        <strain evidence="2 3">HuB4-4</strain>
    </source>
</reference>
<feature type="transmembrane region" description="Helical" evidence="1">
    <location>
        <begin position="70"/>
        <end position="94"/>
    </location>
</feature>
<organism evidence="2 3">
    <name type="scientific">Bacillus cereus HuB4-4</name>
    <dbReference type="NCBI Taxonomy" id="1053211"/>
    <lineage>
        <taxon>Bacteria</taxon>
        <taxon>Bacillati</taxon>
        <taxon>Bacillota</taxon>
        <taxon>Bacilli</taxon>
        <taxon>Bacillales</taxon>
        <taxon>Bacillaceae</taxon>
        <taxon>Bacillus</taxon>
        <taxon>Bacillus cereus group</taxon>
    </lineage>
</organism>
<keyword evidence="1" id="KW-0812">Transmembrane</keyword>
<evidence type="ECO:0000256" key="1">
    <source>
        <dbReference type="SAM" id="Phobius"/>
    </source>
</evidence>
<proteinExistence type="predicted"/>
<protein>
    <recommendedName>
        <fullName evidence="4">Prolipoprotein diacylglyceryl transferase</fullName>
    </recommendedName>
</protein>
<evidence type="ECO:0000313" key="2">
    <source>
        <dbReference type="EMBL" id="EOP91906.1"/>
    </source>
</evidence>
<feature type="transmembrane region" description="Helical" evidence="1">
    <location>
        <begin position="45"/>
        <end position="64"/>
    </location>
</feature>
<feature type="transmembrane region" description="Helical" evidence="1">
    <location>
        <begin position="178"/>
        <end position="196"/>
    </location>
</feature>
<dbReference type="AlphaFoldDB" id="A0A9W5VMS3"/>
<keyword evidence="1" id="KW-0472">Membrane</keyword>
<name>A0A9W5VMS3_BACCE</name>
<feature type="transmembrane region" description="Helical" evidence="1">
    <location>
        <begin position="6"/>
        <end position="24"/>
    </location>
</feature>
<dbReference type="EMBL" id="AHEF01000037">
    <property type="protein sequence ID" value="EOP91906.1"/>
    <property type="molecule type" value="Genomic_DNA"/>
</dbReference>
<feature type="transmembrane region" description="Helical" evidence="1">
    <location>
        <begin position="106"/>
        <end position="126"/>
    </location>
</feature>
<comment type="caution">
    <text evidence="2">The sequence shown here is derived from an EMBL/GenBank/DDBJ whole genome shotgun (WGS) entry which is preliminary data.</text>
</comment>
<feature type="transmembrane region" description="Helical" evidence="1">
    <location>
        <begin position="146"/>
        <end position="166"/>
    </location>
</feature>
<evidence type="ECO:0008006" key="4">
    <source>
        <dbReference type="Google" id="ProtNLM"/>
    </source>
</evidence>
<accession>A0A9W5VMS3</accession>
<sequence>MLDWMVRIQPIAPMLGGLLGLWFIKIKLISKNIPYERIMDTLINSFLIIIFTWKVTPIILNPLWAAQSPWQALLTVGNFNHIIIGSFIASGYVIWKSKRTKVPISVLFDVLPFGIGCILIFYFLFHQHIGMRTEMPWGIRIHNSQFLYHSISIYEIIALICILCWFSKKKDAIGTRIYISYFLIIEGIVNIIISFISENIPVLFGLTTQQLVGFTLLSMGMFLLKKK</sequence>
<gene>
    <name evidence="2" type="ORF">IGM_01966</name>
</gene>
<dbReference type="Proteomes" id="UP000014009">
    <property type="component" value="Unassembled WGS sequence"/>
</dbReference>
<keyword evidence="1" id="KW-1133">Transmembrane helix</keyword>
<feature type="transmembrane region" description="Helical" evidence="1">
    <location>
        <begin position="202"/>
        <end position="224"/>
    </location>
</feature>
<evidence type="ECO:0000313" key="3">
    <source>
        <dbReference type="Proteomes" id="UP000014009"/>
    </source>
</evidence>